<dbReference type="GO" id="GO:0016020">
    <property type="term" value="C:membrane"/>
    <property type="evidence" value="ECO:0007669"/>
    <property type="project" value="UniProtKB-SubCell"/>
</dbReference>
<evidence type="ECO:0000256" key="1">
    <source>
        <dbReference type="ARBA" id="ARBA00004141"/>
    </source>
</evidence>
<keyword evidence="4 6" id="KW-1133">Transmembrane helix</keyword>
<dbReference type="OrthoDB" id="67317at2759"/>
<feature type="transmembrane region" description="Helical" evidence="6">
    <location>
        <begin position="68"/>
        <end position="87"/>
    </location>
</feature>
<comment type="similarity">
    <text evidence="2">Belongs to the RNase K family.</text>
</comment>
<organism evidence="7 8">
    <name type="scientific">Asbolus verrucosus</name>
    <name type="common">Desert ironclad beetle</name>
    <dbReference type="NCBI Taxonomy" id="1661398"/>
    <lineage>
        <taxon>Eukaryota</taxon>
        <taxon>Metazoa</taxon>
        <taxon>Ecdysozoa</taxon>
        <taxon>Arthropoda</taxon>
        <taxon>Hexapoda</taxon>
        <taxon>Insecta</taxon>
        <taxon>Pterygota</taxon>
        <taxon>Neoptera</taxon>
        <taxon>Endopterygota</taxon>
        <taxon>Coleoptera</taxon>
        <taxon>Polyphaga</taxon>
        <taxon>Cucujiformia</taxon>
        <taxon>Tenebrionidae</taxon>
        <taxon>Pimeliinae</taxon>
        <taxon>Asbolus</taxon>
    </lineage>
</organism>
<gene>
    <name evidence="7" type="ORF">BDFB_009452</name>
</gene>
<proteinExistence type="inferred from homology"/>
<comment type="caution">
    <text evidence="7">The sequence shown here is derived from an EMBL/GenBank/DDBJ whole genome shotgun (WGS) entry which is preliminary data.</text>
</comment>
<dbReference type="AlphaFoldDB" id="A0A482VSL4"/>
<evidence type="ECO:0000313" key="7">
    <source>
        <dbReference type="EMBL" id="RZC35676.1"/>
    </source>
</evidence>
<sequence length="96" mass="10611">MAVCGPKLSMCCMMLSVWGVLQLGLMGVFYYIHAVSLAEDVPAELPEEPTPADIEQFYKDLDAGYSQLAYNCWIAAGMYVAVLLISVQQFRANARL</sequence>
<evidence type="ECO:0000256" key="2">
    <source>
        <dbReference type="ARBA" id="ARBA00008458"/>
    </source>
</evidence>
<dbReference type="GO" id="GO:0004521">
    <property type="term" value="F:RNA endonuclease activity"/>
    <property type="evidence" value="ECO:0007669"/>
    <property type="project" value="InterPro"/>
</dbReference>
<evidence type="ECO:0000256" key="6">
    <source>
        <dbReference type="SAM" id="Phobius"/>
    </source>
</evidence>
<dbReference type="PANTHER" id="PTHR31733">
    <property type="entry name" value="RIBONUCLEASE KAPPA"/>
    <property type="match status" value="1"/>
</dbReference>
<dbReference type="InterPro" id="IPR026770">
    <property type="entry name" value="RNase_K"/>
</dbReference>
<dbReference type="EMBL" id="QDEB01068793">
    <property type="protein sequence ID" value="RZC35676.1"/>
    <property type="molecule type" value="Genomic_DNA"/>
</dbReference>
<evidence type="ECO:0000256" key="5">
    <source>
        <dbReference type="ARBA" id="ARBA00023136"/>
    </source>
</evidence>
<protein>
    <submittedName>
        <fullName evidence="7">Uncharacterized protein</fullName>
    </submittedName>
</protein>
<evidence type="ECO:0000256" key="4">
    <source>
        <dbReference type="ARBA" id="ARBA00022989"/>
    </source>
</evidence>
<keyword evidence="8" id="KW-1185">Reference proteome</keyword>
<evidence type="ECO:0000256" key="3">
    <source>
        <dbReference type="ARBA" id="ARBA00022692"/>
    </source>
</evidence>
<dbReference type="STRING" id="1661398.A0A482VSL4"/>
<comment type="subcellular location">
    <subcellularLocation>
        <location evidence="1">Membrane</location>
        <topology evidence="1">Multi-pass membrane protein</topology>
    </subcellularLocation>
</comment>
<dbReference type="Proteomes" id="UP000292052">
    <property type="component" value="Unassembled WGS sequence"/>
</dbReference>
<accession>A0A482VSL4</accession>
<evidence type="ECO:0000313" key="8">
    <source>
        <dbReference type="Proteomes" id="UP000292052"/>
    </source>
</evidence>
<feature type="transmembrane region" description="Helical" evidence="6">
    <location>
        <begin position="12"/>
        <end position="32"/>
    </location>
</feature>
<name>A0A482VSL4_ASBVE</name>
<reference evidence="7 8" key="1">
    <citation type="submission" date="2017-03" db="EMBL/GenBank/DDBJ databases">
        <title>Genome of the blue death feigning beetle - Asbolus verrucosus.</title>
        <authorList>
            <person name="Rider S.D."/>
        </authorList>
    </citation>
    <scope>NUCLEOTIDE SEQUENCE [LARGE SCALE GENOMIC DNA]</scope>
    <source>
        <strain evidence="7">Butters</strain>
        <tissue evidence="7">Head and leg muscle</tissue>
    </source>
</reference>
<keyword evidence="5 6" id="KW-0472">Membrane</keyword>
<keyword evidence="3 6" id="KW-0812">Transmembrane</keyword>